<feature type="domain" description="PASTA" evidence="1">
    <location>
        <begin position="85"/>
        <end position="148"/>
    </location>
</feature>
<reference evidence="2" key="1">
    <citation type="submission" date="2020-05" db="EMBL/GenBank/DDBJ databases">
        <authorList>
            <person name="Chiriac C."/>
            <person name="Salcher M."/>
            <person name="Ghai R."/>
            <person name="Kavagutti S V."/>
        </authorList>
    </citation>
    <scope>NUCLEOTIDE SEQUENCE</scope>
</reference>
<gene>
    <name evidence="2" type="ORF">UFOPK3820_00591</name>
</gene>
<proteinExistence type="predicted"/>
<dbReference type="AlphaFoldDB" id="A0A6J5Z4C4"/>
<protein>
    <submittedName>
        <fullName evidence="2">Unannotated protein</fullName>
    </submittedName>
</protein>
<dbReference type="InterPro" id="IPR005543">
    <property type="entry name" value="PASTA_dom"/>
</dbReference>
<name>A0A6J5Z4C4_9ZZZZ</name>
<evidence type="ECO:0000259" key="1">
    <source>
        <dbReference type="PROSITE" id="PS51178"/>
    </source>
</evidence>
<dbReference type="Gene3D" id="3.30.10.20">
    <property type="match status" value="1"/>
</dbReference>
<dbReference type="Pfam" id="PF03793">
    <property type="entry name" value="PASTA"/>
    <property type="match status" value="1"/>
</dbReference>
<dbReference type="SMART" id="SM00740">
    <property type="entry name" value="PASTA"/>
    <property type="match status" value="1"/>
</dbReference>
<organism evidence="2">
    <name type="scientific">freshwater metagenome</name>
    <dbReference type="NCBI Taxonomy" id="449393"/>
    <lineage>
        <taxon>unclassified sequences</taxon>
        <taxon>metagenomes</taxon>
        <taxon>ecological metagenomes</taxon>
    </lineage>
</organism>
<dbReference type="EMBL" id="CAESAB010000016">
    <property type="protein sequence ID" value="CAB4336228.1"/>
    <property type="molecule type" value="Genomic_DNA"/>
</dbReference>
<evidence type="ECO:0000313" key="2">
    <source>
        <dbReference type="EMBL" id="CAB4336228.1"/>
    </source>
</evidence>
<dbReference type="CDD" id="cd06577">
    <property type="entry name" value="PASTA_pknB"/>
    <property type="match status" value="1"/>
</dbReference>
<accession>A0A6J5Z4C4</accession>
<sequence>MTISQKVFRVAVGILVLQMFASSTTATAADVIFCVNKSTRVVTYPANGKCVSNAFALNVSNNVSNNKVTLPKSHTTTAAIPPKSGPLKVFVPNVLSMDLNRAKLTLSNSGLRVMVKMLKNGPSARVLQVLPKPGSPVAGGSVVTLVVG</sequence>
<dbReference type="PROSITE" id="PS51178">
    <property type="entry name" value="PASTA"/>
    <property type="match status" value="1"/>
</dbReference>